<gene>
    <name evidence="1" type="ORF">JDV76_04695</name>
</gene>
<evidence type="ECO:0008006" key="3">
    <source>
        <dbReference type="Google" id="ProtNLM"/>
    </source>
</evidence>
<dbReference type="Proteomes" id="UP000625574">
    <property type="component" value="Unassembled WGS sequence"/>
</dbReference>
<reference evidence="1 2" key="1">
    <citation type="submission" date="2020-12" db="EMBL/GenBank/DDBJ databases">
        <title>Genome public.</title>
        <authorList>
            <person name="Sun Q."/>
        </authorList>
    </citation>
    <scope>NUCLEOTIDE SEQUENCE [LARGE SCALE GENOMIC DNA]</scope>
    <source>
        <strain evidence="1 2">CCM 8864</strain>
    </source>
</reference>
<keyword evidence="2" id="KW-1185">Reference proteome</keyword>
<evidence type="ECO:0000313" key="2">
    <source>
        <dbReference type="Proteomes" id="UP000625574"/>
    </source>
</evidence>
<dbReference type="RefSeq" id="WP_198735709.1">
    <property type="nucleotide sequence ID" value="NZ_JAEIOT010000005.1"/>
</dbReference>
<organism evidence="1 2">
    <name type="scientific">Corynebacterium marambiense</name>
    <dbReference type="NCBI Taxonomy" id="2765364"/>
    <lineage>
        <taxon>Bacteria</taxon>
        <taxon>Bacillati</taxon>
        <taxon>Actinomycetota</taxon>
        <taxon>Actinomycetes</taxon>
        <taxon>Mycobacteriales</taxon>
        <taxon>Corynebacteriaceae</taxon>
        <taxon>Corynebacterium</taxon>
    </lineage>
</organism>
<name>A0ABS0VU12_9CORY</name>
<comment type="caution">
    <text evidence="1">The sequence shown here is derived from an EMBL/GenBank/DDBJ whole genome shotgun (WGS) entry which is preliminary data.</text>
</comment>
<accession>A0ABS0VU12</accession>
<dbReference type="EMBL" id="JAEIOT010000005">
    <property type="protein sequence ID" value="MBI9000271.1"/>
    <property type="molecule type" value="Genomic_DNA"/>
</dbReference>
<proteinExistence type="predicted"/>
<evidence type="ECO:0000313" key="1">
    <source>
        <dbReference type="EMBL" id="MBI9000271.1"/>
    </source>
</evidence>
<protein>
    <recommendedName>
        <fullName evidence="3">DUF1643 domain-containing protein</fullName>
    </recommendedName>
</protein>
<sequence>MSNNTAKSIEECIEEIMRSDEEHMSVFASEEELQEGKAHIEEPSDYRLPLSWNRNPGSTKKEEEKAQILFIGMNPSSATKFDFRKRGGDPTTGILRQLLNLDNNIFPEIRENPENHRAAQIIEKVDRAILINLSPIIGSRSELENGIDRWKITPPGAIPGKNLITK</sequence>